<protein>
    <submittedName>
        <fullName evidence="1">Uncharacterized protein</fullName>
    </submittedName>
</protein>
<accession>A0A380MN16</accession>
<proteinExistence type="predicted"/>
<sequence>MYQLSENKKIKIEKIYKIVLCEDEQLSWFIFLKNGDGWLQLYIDEGVLFIQKILLEMDFDSYLEDLSQQIVFQYPFDKEEDLTIDFSFEKSSVTFLSLPIILSVYF</sequence>
<dbReference type="Proteomes" id="UP000254601">
    <property type="component" value="Unassembled WGS sequence"/>
</dbReference>
<name>A0A380MN16_9GAMM</name>
<organism evidence="1 2">
    <name type="scientific">Suttonella ornithocola</name>
    <dbReference type="NCBI Taxonomy" id="279832"/>
    <lineage>
        <taxon>Bacteria</taxon>
        <taxon>Pseudomonadati</taxon>
        <taxon>Pseudomonadota</taxon>
        <taxon>Gammaproteobacteria</taxon>
        <taxon>Cardiobacteriales</taxon>
        <taxon>Cardiobacteriaceae</taxon>
        <taxon>Suttonella</taxon>
    </lineage>
</organism>
<dbReference type="EMBL" id="UHIC01000001">
    <property type="protein sequence ID" value="SUO94025.1"/>
    <property type="molecule type" value="Genomic_DNA"/>
</dbReference>
<dbReference type="RefSeq" id="WP_072577063.1">
    <property type="nucleotide sequence ID" value="NZ_LWHB01000129.1"/>
</dbReference>
<evidence type="ECO:0000313" key="2">
    <source>
        <dbReference type="Proteomes" id="UP000254601"/>
    </source>
</evidence>
<dbReference type="AlphaFoldDB" id="A0A380MN16"/>
<evidence type="ECO:0000313" key="1">
    <source>
        <dbReference type="EMBL" id="SUO94025.1"/>
    </source>
</evidence>
<reference evidence="1 2" key="1">
    <citation type="submission" date="2018-06" db="EMBL/GenBank/DDBJ databases">
        <authorList>
            <consortium name="Pathogen Informatics"/>
            <person name="Doyle S."/>
        </authorList>
    </citation>
    <scope>NUCLEOTIDE SEQUENCE [LARGE SCALE GENOMIC DNA]</scope>
    <source>
        <strain evidence="1 2">NCTC13337</strain>
    </source>
</reference>
<keyword evidence="2" id="KW-1185">Reference proteome</keyword>
<gene>
    <name evidence="1" type="ORF">NCTC13337_00536</name>
</gene>